<dbReference type="OrthoDB" id="3793974at2759"/>
<evidence type="ECO:0000313" key="2">
    <source>
        <dbReference type="Proteomes" id="UP001152607"/>
    </source>
</evidence>
<evidence type="ECO:0000313" key="1">
    <source>
        <dbReference type="EMBL" id="CAI6301428.1"/>
    </source>
</evidence>
<accession>A0A9W4XFC7</accession>
<sequence>MLHVQDLWQYLVPTSHHQSSIPRRKTRRTWQIILFYHIFPRLQKAQYTITMLPTPIFLLTCVFAITTHAFPTNSAAVNGTNGCPTSTEYACFDVINSSLCLGQKAVNGTAEELAACVDYPGGMSDLPGSSKLCRCPGCHSTFINEAIEKLFPPPCA</sequence>
<reference evidence="1" key="1">
    <citation type="submission" date="2023-01" db="EMBL/GenBank/DDBJ databases">
        <authorList>
            <person name="Van Ghelder C."/>
            <person name="Rancurel C."/>
        </authorList>
    </citation>
    <scope>NUCLEOTIDE SEQUENCE</scope>
    <source>
        <strain evidence="1">CNCM I-4278</strain>
    </source>
</reference>
<dbReference type="Proteomes" id="UP001152607">
    <property type="component" value="Unassembled WGS sequence"/>
</dbReference>
<comment type="caution">
    <text evidence="1">The sequence shown here is derived from an EMBL/GenBank/DDBJ whole genome shotgun (WGS) entry which is preliminary data.</text>
</comment>
<name>A0A9W4XFC7_9PLEO</name>
<keyword evidence="2" id="KW-1185">Reference proteome</keyword>
<organism evidence="1 2">
    <name type="scientific">Periconia digitata</name>
    <dbReference type="NCBI Taxonomy" id="1303443"/>
    <lineage>
        <taxon>Eukaryota</taxon>
        <taxon>Fungi</taxon>
        <taxon>Dikarya</taxon>
        <taxon>Ascomycota</taxon>
        <taxon>Pezizomycotina</taxon>
        <taxon>Dothideomycetes</taxon>
        <taxon>Pleosporomycetidae</taxon>
        <taxon>Pleosporales</taxon>
        <taxon>Massarineae</taxon>
        <taxon>Periconiaceae</taxon>
        <taxon>Periconia</taxon>
    </lineage>
</organism>
<gene>
    <name evidence="1" type="ORF">PDIGIT_LOCUS2852</name>
</gene>
<dbReference type="EMBL" id="CAOQHR010000002">
    <property type="protein sequence ID" value="CAI6301428.1"/>
    <property type="molecule type" value="Genomic_DNA"/>
</dbReference>
<proteinExistence type="predicted"/>
<dbReference type="AlphaFoldDB" id="A0A9W4XFC7"/>
<protein>
    <submittedName>
        <fullName evidence="1">Uncharacterized protein</fullName>
    </submittedName>
</protein>